<evidence type="ECO:0000256" key="4">
    <source>
        <dbReference type="ARBA" id="ARBA00023002"/>
    </source>
</evidence>
<keyword evidence="2" id="KW-0313">Glucose metabolism</keyword>
<dbReference type="EMBL" id="JAMKFE010000019">
    <property type="protein sequence ID" value="MCM5682412.1"/>
    <property type="molecule type" value="Genomic_DNA"/>
</dbReference>
<dbReference type="Gene3D" id="3.40.50.720">
    <property type="entry name" value="NAD(P)-binding Rossmann-like Domain"/>
    <property type="match status" value="1"/>
</dbReference>
<dbReference type="Pfam" id="PF00479">
    <property type="entry name" value="G6PD_N"/>
    <property type="match status" value="1"/>
</dbReference>
<evidence type="ECO:0008006" key="10">
    <source>
        <dbReference type="Google" id="ProtNLM"/>
    </source>
</evidence>
<comment type="caution">
    <text evidence="8">The sequence shown here is derived from an EMBL/GenBank/DDBJ whole genome shotgun (WGS) entry which is preliminary data.</text>
</comment>
<accession>A0ABT0YVT0</accession>
<dbReference type="PANTHER" id="PTHR23429">
    <property type="entry name" value="GLUCOSE-6-PHOSPHATE 1-DEHYDROGENASE G6PD"/>
    <property type="match status" value="1"/>
</dbReference>
<sequence length="422" mass="46855">MSHIGHAPLWYTRPTVDRPITLVTIGGDGDNARRNIGPGVRPVLAGLRSGRAMSPGSWEIAADVKPMNSKQYVESLGDEQGGAASRLNAQYVTLDPNALDGSYQELGSLCTRRDENQIVVWLSTAPEHYWDALSGIHAHFPDDTIVIIEKPPAKDLTRARRLVSHARRLFGNRFLLLDHYWGKPGVIELMVKLSGPFFGATLQSVTEMHVITDEKRLVTGRHRYFDGVGLFGDVFPSHLLNVASAIACERSDDATELPAARALFLKSLPVPTLEEVARNSRRGQYEGFRQEEGADPRSEADTVFALRLTLPSDHPRLPDVPCIFSAGKGMQENRGVVRLRLADGQWVEHDLQKRVRGTLRTHGLLLLAAAAHRMEYFVSPDEALRAMELNDAVQHAWRSGCVPLEPYVPGRMISSDFVPRRV</sequence>
<proteinExistence type="predicted"/>
<feature type="domain" description="Glucose-6-phosphate dehydrogenase NAD-binding" evidence="6">
    <location>
        <begin position="25"/>
        <end position="185"/>
    </location>
</feature>
<dbReference type="RefSeq" id="WP_251780889.1">
    <property type="nucleotide sequence ID" value="NZ_JAMKFE010000019.1"/>
</dbReference>
<evidence type="ECO:0000256" key="2">
    <source>
        <dbReference type="ARBA" id="ARBA00022526"/>
    </source>
</evidence>
<dbReference type="Gene3D" id="3.30.360.10">
    <property type="entry name" value="Dihydrodipicolinate Reductase, domain 2"/>
    <property type="match status" value="1"/>
</dbReference>
<evidence type="ECO:0000259" key="6">
    <source>
        <dbReference type="Pfam" id="PF00479"/>
    </source>
</evidence>
<dbReference type="InterPro" id="IPR001282">
    <property type="entry name" value="G6P_DH"/>
</dbReference>
<evidence type="ECO:0000256" key="1">
    <source>
        <dbReference type="ARBA" id="ARBA00004937"/>
    </source>
</evidence>
<keyword evidence="4" id="KW-0560">Oxidoreductase</keyword>
<gene>
    <name evidence="8" type="ORF">M8A51_23030</name>
</gene>
<dbReference type="SUPFAM" id="SSF55347">
    <property type="entry name" value="Glyceraldehyde-3-phosphate dehydrogenase-like, C-terminal domain"/>
    <property type="match status" value="1"/>
</dbReference>
<feature type="domain" description="Glucose-6-phosphate dehydrogenase C-terminal" evidence="7">
    <location>
        <begin position="203"/>
        <end position="341"/>
    </location>
</feature>
<keyword evidence="3" id="KW-0521">NADP</keyword>
<dbReference type="SUPFAM" id="SSF51735">
    <property type="entry name" value="NAD(P)-binding Rossmann-fold domains"/>
    <property type="match status" value="1"/>
</dbReference>
<dbReference type="Pfam" id="PF02781">
    <property type="entry name" value="G6PD_C"/>
    <property type="match status" value="1"/>
</dbReference>
<keyword evidence="5" id="KW-0119">Carbohydrate metabolism</keyword>
<keyword evidence="9" id="KW-1185">Reference proteome</keyword>
<dbReference type="PRINTS" id="PR00079">
    <property type="entry name" value="G6PDHDRGNASE"/>
</dbReference>
<dbReference type="InterPro" id="IPR022675">
    <property type="entry name" value="G6P_DH_C"/>
</dbReference>
<evidence type="ECO:0000256" key="5">
    <source>
        <dbReference type="ARBA" id="ARBA00023277"/>
    </source>
</evidence>
<name>A0ABT0YVT0_9BURK</name>
<dbReference type="PANTHER" id="PTHR23429:SF0">
    <property type="entry name" value="GLUCOSE-6-PHOSPHATE 1-DEHYDROGENASE"/>
    <property type="match status" value="1"/>
</dbReference>
<dbReference type="InterPro" id="IPR022674">
    <property type="entry name" value="G6P_DH_NAD-bd"/>
</dbReference>
<comment type="pathway">
    <text evidence="1">Carbohydrate degradation; pentose phosphate pathway; D-ribulose 5-phosphate from D-glucose 6-phosphate (oxidative stage): step 1/3.</text>
</comment>
<evidence type="ECO:0000313" key="8">
    <source>
        <dbReference type="EMBL" id="MCM5682412.1"/>
    </source>
</evidence>
<evidence type="ECO:0000256" key="3">
    <source>
        <dbReference type="ARBA" id="ARBA00022857"/>
    </source>
</evidence>
<reference evidence="8" key="1">
    <citation type="submission" date="2022-05" db="EMBL/GenBank/DDBJ databases">
        <title>Schlegelella sp. nov., isolated from mangrove soil.</title>
        <authorList>
            <person name="Liu Y."/>
            <person name="Ge X."/>
            <person name="Liu W."/>
        </authorList>
    </citation>
    <scope>NUCLEOTIDE SEQUENCE</scope>
    <source>
        <strain evidence="8">S2-27</strain>
    </source>
</reference>
<evidence type="ECO:0000259" key="7">
    <source>
        <dbReference type="Pfam" id="PF02781"/>
    </source>
</evidence>
<organism evidence="8 9">
    <name type="scientific">Caldimonas mangrovi</name>
    <dbReference type="NCBI Taxonomy" id="2944811"/>
    <lineage>
        <taxon>Bacteria</taxon>
        <taxon>Pseudomonadati</taxon>
        <taxon>Pseudomonadota</taxon>
        <taxon>Betaproteobacteria</taxon>
        <taxon>Burkholderiales</taxon>
        <taxon>Sphaerotilaceae</taxon>
        <taxon>Caldimonas</taxon>
    </lineage>
</organism>
<dbReference type="Proteomes" id="UP001165541">
    <property type="component" value="Unassembled WGS sequence"/>
</dbReference>
<evidence type="ECO:0000313" key="9">
    <source>
        <dbReference type="Proteomes" id="UP001165541"/>
    </source>
</evidence>
<dbReference type="InterPro" id="IPR036291">
    <property type="entry name" value="NAD(P)-bd_dom_sf"/>
</dbReference>
<protein>
    <recommendedName>
        <fullName evidence="10">Glucose-6-phosphate 1-dehydrogenase</fullName>
    </recommendedName>
</protein>